<protein>
    <submittedName>
        <fullName evidence="1">Uncharacterized protein</fullName>
    </submittedName>
</protein>
<gene>
    <name evidence="1" type="ORF">UFOVP828_4</name>
</gene>
<accession>A0A6J5P4G8</accession>
<dbReference type="EMBL" id="LR796766">
    <property type="protein sequence ID" value="CAB4164198.1"/>
    <property type="molecule type" value="Genomic_DNA"/>
</dbReference>
<name>A0A6J5P4G8_9CAUD</name>
<proteinExistence type="predicted"/>
<sequence length="185" mass="21671">MVYNSNMENIVFNDLFTKEECEDLINMVNHEMETRPHVSIMVDENGSLINQDDVVMIDRENGRLMAEILPTPEYIVEKLKTIVREQYGDCEYISTVYAEYSSNTGNPKLNGHFDSKLDTTLVDYQLKSNTTWPITIDGTNYELVDNQAVLLRPHKQFHGRPQKNFEKNDFVNMLFFFFKKPTNRE</sequence>
<organism evidence="1">
    <name type="scientific">uncultured Caudovirales phage</name>
    <dbReference type="NCBI Taxonomy" id="2100421"/>
    <lineage>
        <taxon>Viruses</taxon>
        <taxon>Duplodnaviria</taxon>
        <taxon>Heunggongvirae</taxon>
        <taxon>Uroviricota</taxon>
        <taxon>Caudoviricetes</taxon>
        <taxon>Peduoviridae</taxon>
        <taxon>Maltschvirus</taxon>
        <taxon>Maltschvirus maltsch</taxon>
    </lineage>
</organism>
<reference evidence="1" key="1">
    <citation type="submission" date="2020-04" db="EMBL/GenBank/DDBJ databases">
        <authorList>
            <person name="Chiriac C."/>
            <person name="Salcher M."/>
            <person name="Ghai R."/>
            <person name="Kavagutti S V."/>
        </authorList>
    </citation>
    <scope>NUCLEOTIDE SEQUENCE</scope>
</reference>
<evidence type="ECO:0000313" key="1">
    <source>
        <dbReference type="EMBL" id="CAB4164198.1"/>
    </source>
</evidence>